<comment type="caution">
    <text evidence="2">The sequence shown here is derived from an EMBL/GenBank/DDBJ whole genome shotgun (WGS) entry which is preliminary data.</text>
</comment>
<dbReference type="EMBL" id="MQWB01000001">
    <property type="protein sequence ID" value="OZC03631.1"/>
    <property type="molecule type" value="Genomic_DNA"/>
</dbReference>
<name>A0A259U0X3_9BACT</name>
<protein>
    <submittedName>
        <fullName evidence="2">Uncharacterized protein</fullName>
    </submittedName>
</protein>
<feature type="transmembrane region" description="Helical" evidence="1">
    <location>
        <begin position="107"/>
        <end position="135"/>
    </location>
</feature>
<gene>
    <name evidence="2" type="ORF">BSZ36_11940</name>
</gene>
<keyword evidence="1" id="KW-0472">Membrane</keyword>
<organism evidence="2 3">
    <name type="scientific">Rubricoccus marinus</name>
    <dbReference type="NCBI Taxonomy" id="716817"/>
    <lineage>
        <taxon>Bacteria</taxon>
        <taxon>Pseudomonadati</taxon>
        <taxon>Rhodothermota</taxon>
        <taxon>Rhodothermia</taxon>
        <taxon>Rhodothermales</taxon>
        <taxon>Rubricoccaceae</taxon>
        <taxon>Rubricoccus</taxon>
    </lineage>
</organism>
<accession>A0A259U0X3</accession>
<keyword evidence="1" id="KW-1133">Transmembrane helix</keyword>
<proteinExistence type="predicted"/>
<keyword evidence="3" id="KW-1185">Reference proteome</keyword>
<evidence type="ECO:0000313" key="3">
    <source>
        <dbReference type="Proteomes" id="UP000216446"/>
    </source>
</evidence>
<keyword evidence="1" id="KW-0812">Transmembrane</keyword>
<reference evidence="2 3" key="1">
    <citation type="submission" date="2016-11" db="EMBL/GenBank/DDBJ databases">
        <title>Study of marine rhodopsin-containing bacteria.</title>
        <authorList>
            <person name="Yoshizawa S."/>
            <person name="Kumagai Y."/>
            <person name="Kogure K."/>
        </authorList>
    </citation>
    <scope>NUCLEOTIDE SEQUENCE [LARGE SCALE GENOMIC DNA]</scope>
    <source>
        <strain evidence="2 3">SG-29</strain>
    </source>
</reference>
<dbReference type="AlphaFoldDB" id="A0A259U0X3"/>
<feature type="transmembrane region" description="Helical" evidence="1">
    <location>
        <begin position="68"/>
        <end position="87"/>
    </location>
</feature>
<feature type="transmembrane region" description="Helical" evidence="1">
    <location>
        <begin position="12"/>
        <end position="31"/>
    </location>
</feature>
<sequence length="142" mass="14903">MAASVEHFYRRFLFGAAALTFGAAGAELLLVEHYADRLQVLPFVMIGLGLLTTAWAWRAPSLRSIRAVRWTAGAVVLGSVAGIVLHAKGNVEFALEVTPNEPLASLIWDAVSGASPLLAPGMLALAAILAAAATYRHPALAD</sequence>
<feature type="transmembrane region" description="Helical" evidence="1">
    <location>
        <begin position="37"/>
        <end position="56"/>
    </location>
</feature>
<evidence type="ECO:0000313" key="2">
    <source>
        <dbReference type="EMBL" id="OZC03631.1"/>
    </source>
</evidence>
<dbReference type="Proteomes" id="UP000216446">
    <property type="component" value="Unassembled WGS sequence"/>
</dbReference>
<evidence type="ECO:0000256" key="1">
    <source>
        <dbReference type="SAM" id="Phobius"/>
    </source>
</evidence>
<dbReference type="InParanoid" id="A0A259U0X3"/>
<dbReference type="RefSeq" id="WP_094549212.1">
    <property type="nucleotide sequence ID" value="NZ_MQWB01000001.1"/>
</dbReference>